<protein>
    <submittedName>
        <fullName evidence="1">Uncharacterized protein</fullName>
    </submittedName>
</protein>
<gene>
    <name evidence="1" type="ORF">EXN66_Car016932</name>
</gene>
<evidence type="ECO:0000313" key="2">
    <source>
        <dbReference type="Proteomes" id="UP000503349"/>
    </source>
</evidence>
<dbReference type="Proteomes" id="UP000503349">
    <property type="component" value="Chromosome 16"/>
</dbReference>
<accession>A0A6G1QFM9</accession>
<dbReference type="EMBL" id="CM015727">
    <property type="protein sequence ID" value="KAF3701244.1"/>
    <property type="molecule type" value="Genomic_DNA"/>
</dbReference>
<proteinExistence type="predicted"/>
<keyword evidence="2" id="KW-1185">Reference proteome</keyword>
<sequence>MMTCLRLLSLHSPGSWGQMIGGQLERWPLSLGDVSNCFYQLPQLQEINIFSK</sequence>
<organism evidence="1 2">
    <name type="scientific">Channa argus</name>
    <name type="common">Northern snakehead</name>
    <name type="synonym">Ophicephalus argus</name>
    <dbReference type="NCBI Taxonomy" id="215402"/>
    <lineage>
        <taxon>Eukaryota</taxon>
        <taxon>Metazoa</taxon>
        <taxon>Chordata</taxon>
        <taxon>Craniata</taxon>
        <taxon>Vertebrata</taxon>
        <taxon>Euteleostomi</taxon>
        <taxon>Actinopterygii</taxon>
        <taxon>Neopterygii</taxon>
        <taxon>Teleostei</taxon>
        <taxon>Neoteleostei</taxon>
        <taxon>Acanthomorphata</taxon>
        <taxon>Anabantaria</taxon>
        <taxon>Anabantiformes</taxon>
        <taxon>Channoidei</taxon>
        <taxon>Channidae</taxon>
        <taxon>Channa</taxon>
    </lineage>
</organism>
<reference evidence="1 2" key="1">
    <citation type="submission" date="2019-02" db="EMBL/GenBank/DDBJ databases">
        <title>Opniocepnalus argus genome.</title>
        <authorList>
            <person name="Zhou C."/>
            <person name="Xiao S."/>
        </authorList>
    </citation>
    <scope>NUCLEOTIDE SEQUENCE [LARGE SCALE GENOMIC DNA]</scope>
    <source>
        <strain evidence="1">OARG1902GOOAL</strain>
        <tissue evidence="1">Muscle</tissue>
    </source>
</reference>
<evidence type="ECO:0000313" key="1">
    <source>
        <dbReference type="EMBL" id="KAF3701244.1"/>
    </source>
</evidence>
<dbReference type="AlphaFoldDB" id="A0A6G1QFM9"/>
<name>A0A6G1QFM9_CHAAH</name>
<reference evidence="2" key="2">
    <citation type="submission" date="2019-02" db="EMBL/GenBank/DDBJ databases">
        <title>Opniocepnalus argus Var Kimnra genome.</title>
        <authorList>
            <person name="Zhou C."/>
            <person name="Xiao S."/>
        </authorList>
    </citation>
    <scope>NUCLEOTIDE SEQUENCE [LARGE SCALE GENOMIC DNA]</scope>
</reference>